<gene>
    <name evidence="2" type="ORF">C8P66_12952</name>
</gene>
<dbReference type="OrthoDB" id="9763456at2"/>
<sequence length="462" mass="49450">MTEITILCPTGHLGFTPLEKDSFLAGCELKPDFIIADSGSCDIGPYALGADGQASPAAWQRQDLEIMLLAARRLGVPMIVGSASDTGTDRGVAQYVALIQDIAAEHGLAPFRLAAINSEQSVDALRQRLLGGMPIRGLDGRKDADAATLARTDRIVAVMGAEPIAAALGAGAEVVIAGRASDCALFAAPLLNAGLSPATAYYAGKLMECASFCCEPFMGKESIFGRIREDDIRVTAMHPGQRCTPASLASHAMYERRDPFRETVVSGHVDMSDCRYEQLDEKTTRASGARFVPAVQPMAKLEGSGKVGERRLAVVGMRDPYMIANIDKAIAWARARLTERFGAPEQSGWQVFYHLYGRDGVMGPMDPTPAMQPHEIGVVVETLCGDGTRAEEICALAARNLFYARLPEVKGTAGAAALMSDEVLTGKPGYEWTLNHIMPVSDPSELFRTRFLAVDGAARRAA</sequence>
<proteinExistence type="predicted"/>
<organism evidence="2 3">
    <name type="scientific">Humitalea rosea</name>
    <dbReference type="NCBI Taxonomy" id="990373"/>
    <lineage>
        <taxon>Bacteria</taxon>
        <taxon>Pseudomonadati</taxon>
        <taxon>Pseudomonadota</taxon>
        <taxon>Alphaproteobacteria</taxon>
        <taxon>Acetobacterales</taxon>
        <taxon>Roseomonadaceae</taxon>
        <taxon>Humitalea</taxon>
    </lineage>
</organism>
<evidence type="ECO:0000313" key="2">
    <source>
        <dbReference type="EMBL" id="PZW39382.1"/>
    </source>
</evidence>
<accession>A0A2W7I1R4</accession>
<dbReference type="AlphaFoldDB" id="A0A2W7I1R4"/>
<feature type="domain" description="Acyclic terpene utilisation N-terminal" evidence="1">
    <location>
        <begin position="4"/>
        <end position="414"/>
    </location>
</feature>
<name>A0A2W7I1R4_9PROT</name>
<comment type="caution">
    <text evidence="2">The sequence shown here is derived from an EMBL/GenBank/DDBJ whole genome shotgun (WGS) entry which is preliminary data.</text>
</comment>
<dbReference type="Pfam" id="PF07287">
    <property type="entry name" value="AtuA"/>
    <property type="match status" value="1"/>
</dbReference>
<dbReference type="Proteomes" id="UP000249688">
    <property type="component" value="Unassembled WGS sequence"/>
</dbReference>
<reference evidence="2 3" key="1">
    <citation type="submission" date="2018-06" db="EMBL/GenBank/DDBJ databases">
        <title>Genomic Encyclopedia of Archaeal and Bacterial Type Strains, Phase II (KMG-II): from individual species to whole genera.</title>
        <authorList>
            <person name="Goeker M."/>
        </authorList>
    </citation>
    <scope>NUCLEOTIDE SEQUENCE [LARGE SCALE GENOMIC DNA]</scope>
    <source>
        <strain evidence="2 3">DSM 24525</strain>
    </source>
</reference>
<dbReference type="RefSeq" id="WP_111400081.1">
    <property type="nucleotide sequence ID" value="NZ_QKYU01000029.1"/>
</dbReference>
<protein>
    <submittedName>
        <fullName evidence="2">Uncharacterized protein DUF1446</fullName>
    </submittedName>
</protein>
<evidence type="ECO:0000259" key="1">
    <source>
        <dbReference type="Pfam" id="PF07287"/>
    </source>
</evidence>
<dbReference type="EMBL" id="QKYU01000029">
    <property type="protein sequence ID" value="PZW39382.1"/>
    <property type="molecule type" value="Genomic_DNA"/>
</dbReference>
<evidence type="ECO:0000313" key="3">
    <source>
        <dbReference type="Proteomes" id="UP000249688"/>
    </source>
</evidence>
<keyword evidence="3" id="KW-1185">Reference proteome</keyword>
<dbReference type="InterPro" id="IPR010839">
    <property type="entry name" value="AtuA_N"/>
</dbReference>